<organism evidence="3 4">
    <name type="scientific">Mediterraneibacter gnavus</name>
    <name type="common">Ruminococcus gnavus</name>
    <dbReference type="NCBI Taxonomy" id="33038"/>
    <lineage>
        <taxon>Bacteria</taxon>
        <taxon>Bacillati</taxon>
        <taxon>Bacillota</taxon>
        <taxon>Clostridia</taxon>
        <taxon>Lachnospirales</taxon>
        <taxon>Lachnospiraceae</taxon>
        <taxon>Mediterraneibacter</taxon>
    </lineage>
</organism>
<protein>
    <submittedName>
        <fullName evidence="3">Uncharacterized protein</fullName>
    </submittedName>
</protein>
<dbReference type="Proteomes" id="UP001296581">
    <property type="component" value="Unassembled WGS sequence"/>
</dbReference>
<dbReference type="InterPro" id="IPR046113">
    <property type="entry name" value="DUF6050"/>
</dbReference>
<proteinExistence type="predicted"/>
<dbReference type="EMBL" id="JAAIRY010000004">
    <property type="protein sequence ID" value="NSI64467.1"/>
    <property type="molecule type" value="Genomic_DNA"/>
</dbReference>
<name>A0A2N5NQ09_MEDGN</name>
<feature type="transmembrane region" description="Helical" evidence="1">
    <location>
        <begin position="78"/>
        <end position="105"/>
    </location>
</feature>
<dbReference type="Pfam" id="PF19517">
    <property type="entry name" value="DUF6050"/>
    <property type="match status" value="1"/>
</dbReference>
<evidence type="ECO:0000313" key="2">
    <source>
        <dbReference type="EMBL" id="NSI64467.1"/>
    </source>
</evidence>
<dbReference type="AlphaFoldDB" id="A0A2N5NQ09"/>
<accession>A0A2N5NQ09</accession>
<comment type="caution">
    <text evidence="3">The sequence shown here is derived from an EMBL/GenBank/DDBJ whole genome shotgun (WGS) entry which is preliminary data.</text>
</comment>
<keyword evidence="1" id="KW-0812">Transmembrane</keyword>
<feature type="transmembrane region" description="Helical" evidence="1">
    <location>
        <begin position="18"/>
        <end position="35"/>
    </location>
</feature>
<gene>
    <name evidence="3" type="ORF">DXC31_15240</name>
    <name evidence="2" type="ORF">G4981_04105</name>
</gene>
<keyword evidence="1" id="KW-1133">Transmembrane helix</keyword>
<reference evidence="2" key="2">
    <citation type="journal article" date="2020" name="Cell Host Microbe">
        <title>Functional and Genomic Variation between Human-Derived Isolates of Lachnospiraceae Reveals Inter- and Intra-Species Diversity.</title>
        <authorList>
            <person name="Sorbara M.T."/>
            <person name="Littmann E.R."/>
            <person name="Fontana E."/>
            <person name="Moody T.U."/>
            <person name="Kohout C.E."/>
            <person name="Gjonbalaj M."/>
            <person name="Eaton V."/>
            <person name="Seok R."/>
            <person name="Leiner I.M."/>
            <person name="Pamer E.G."/>
        </authorList>
    </citation>
    <scope>NUCLEOTIDE SEQUENCE</scope>
    <source>
        <strain evidence="2">MSK.11.9</strain>
    </source>
</reference>
<sequence length="121" mass="13567">MICMEVNEMRINEFMKKVIIPVGAAVFLGVLFYPLCVEQGQCDYLKLWMFVGIPFGVQRMFLWIIPRSFDIGGTVGMFVFNLLIGGVIGGFVLVWRLLMAVCYLAKMAVTGISRMVSAKTV</sequence>
<evidence type="ECO:0000313" key="4">
    <source>
        <dbReference type="Proteomes" id="UP000260808"/>
    </source>
</evidence>
<dbReference type="EMBL" id="QSSX01000055">
    <property type="protein sequence ID" value="RGM18886.1"/>
    <property type="molecule type" value="Genomic_DNA"/>
</dbReference>
<keyword evidence="1" id="KW-0472">Membrane</keyword>
<reference evidence="3 4" key="1">
    <citation type="submission" date="2018-08" db="EMBL/GenBank/DDBJ databases">
        <title>A genome reference for cultivated species of the human gut microbiota.</title>
        <authorList>
            <person name="Zou Y."/>
            <person name="Xue W."/>
            <person name="Luo G."/>
        </authorList>
    </citation>
    <scope>NUCLEOTIDE SEQUENCE [LARGE SCALE GENOMIC DNA]</scope>
    <source>
        <strain evidence="3 4">TF01-20-2</strain>
    </source>
</reference>
<evidence type="ECO:0000313" key="3">
    <source>
        <dbReference type="EMBL" id="RGM18886.1"/>
    </source>
</evidence>
<reference evidence="2" key="3">
    <citation type="submission" date="2020-02" db="EMBL/GenBank/DDBJ databases">
        <authorList>
            <person name="Littmann E."/>
            <person name="Sorbara M."/>
        </authorList>
    </citation>
    <scope>NUCLEOTIDE SEQUENCE</scope>
    <source>
        <strain evidence="2">MSK.11.9</strain>
    </source>
</reference>
<feature type="transmembrane region" description="Helical" evidence="1">
    <location>
        <begin position="47"/>
        <end position="66"/>
    </location>
</feature>
<dbReference type="Proteomes" id="UP000260808">
    <property type="component" value="Unassembled WGS sequence"/>
</dbReference>
<evidence type="ECO:0000256" key="1">
    <source>
        <dbReference type="SAM" id="Phobius"/>
    </source>
</evidence>